<dbReference type="InterPro" id="IPR038750">
    <property type="entry name" value="YczE/YyaS-like"/>
</dbReference>
<feature type="transmembrane region" description="Helical" evidence="1">
    <location>
        <begin position="179"/>
        <end position="201"/>
    </location>
</feature>
<gene>
    <name evidence="2" type="ORF">SAMN05421804_11327</name>
</gene>
<evidence type="ECO:0000313" key="3">
    <source>
        <dbReference type="Proteomes" id="UP000183255"/>
    </source>
</evidence>
<dbReference type="PANTHER" id="PTHR40078:SF1">
    <property type="entry name" value="INTEGRAL MEMBRANE PROTEIN"/>
    <property type="match status" value="1"/>
</dbReference>
<dbReference type="Pfam" id="PF19700">
    <property type="entry name" value="DUF6198"/>
    <property type="match status" value="1"/>
</dbReference>
<proteinExistence type="predicted"/>
<reference evidence="2 3" key="1">
    <citation type="submission" date="2016-10" db="EMBL/GenBank/DDBJ databases">
        <authorList>
            <person name="de Groot N.N."/>
        </authorList>
    </citation>
    <scope>NUCLEOTIDE SEQUENCE [LARGE SCALE GENOMIC DNA]</scope>
    <source>
        <strain evidence="2 3">CGMCC 1.5058</strain>
    </source>
</reference>
<dbReference type="EMBL" id="FNDZ01000013">
    <property type="protein sequence ID" value="SDJ31163.1"/>
    <property type="molecule type" value="Genomic_DNA"/>
</dbReference>
<organism evidence="2 3">
    <name type="scientific">Proteiniclasticum ruminis</name>
    <dbReference type="NCBI Taxonomy" id="398199"/>
    <lineage>
        <taxon>Bacteria</taxon>
        <taxon>Bacillati</taxon>
        <taxon>Bacillota</taxon>
        <taxon>Clostridia</taxon>
        <taxon>Eubacteriales</taxon>
        <taxon>Clostridiaceae</taxon>
        <taxon>Proteiniclasticum</taxon>
    </lineage>
</organism>
<feature type="transmembrane region" description="Helical" evidence="1">
    <location>
        <begin position="47"/>
        <end position="66"/>
    </location>
</feature>
<dbReference type="Proteomes" id="UP000183255">
    <property type="component" value="Unassembled WGS sequence"/>
</dbReference>
<dbReference type="RefSeq" id="WP_051651714.1">
    <property type="nucleotide sequence ID" value="NZ_FNDZ01000013.1"/>
</dbReference>
<evidence type="ECO:0000256" key="1">
    <source>
        <dbReference type="SAM" id="Phobius"/>
    </source>
</evidence>
<feature type="transmembrane region" description="Helical" evidence="1">
    <location>
        <begin position="78"/>
        <end position="98"/>
    </location>
</feature>
<feature type="transmembrane region" description="Helical" evidence="1">
    <location>
        <begin position="104"/>
        <end position="126"/>
    </location>
</feature>
<dbReference type="AlphaFoldDB" id="A0A1G8SPT9"/>
<keyword evidence="1" id="KW-0472">Membrane</keyword>
<feature type="transmembrane region" description="Helical" evidence="1">
    <location>
        <begin position="7"/>
        <end position="27"/>
    </location>
</feature>
<feature type="transmembrane region" description="Helical" evidence="1">
    <location>
        <begin position="155"/>
        <end position="173"/>
    </location>
</feature>
<name>A0A1G8SPT9_9CLOT</name>
<evidence type="ECO:0000313" key="2">
    <source>
        <dbReference type="EMBL" id="SDJ31163.1"/>
    </source>
</evidence>
<keyword evidence="1" id="KW-1133">Transmembrane helix</keyword>
<protein>
    <submittedName>
        <fullName evidence="2">Uncharacterized membrane protein YczE</fullName>
    </submittedName>
</protein>
<sequence length="228" mass="24755">MLKRIGLYVLGLFILALGVSISVKSNLGVSPVSSLAYVLSLIFPVKMGYFTMGVFISFILVQFLLLGKEFKITSSLQVLCSVVFGYFVNFSNALLSSIEVPENLPVRLFLAVLSAAVCGLGIFLYVGARVMPLPAEGLTEVISVKVKKPFSKVKVIFDLVMLLVSVLFSLFFLDSIRGIGVGTLISALLIGKFVGIFSVFLKEPLALFLRNKEQMITAVPQDKVDGNS</sequence>
<keyword evidence="1" id="KW-0812">Transmembrane</keyword>
<accession>A0A1G8SPT9</accession>
<dbReference type="PANTHER" id="PTHR40078">
    <property type="entry name" value="INTEGRAL MEMBRANE PROTEIN-RELATED"/>
    <property type="match status" value="1"/>
</dbReference>